<name>A0A9N9W1C4_9HYPO</name>
<accession>A0A9N9W1C4</accession>
<dbReference type="OrthoDB" id="2684236at2759"/>
<protein>
    <submittedName>
        <fullName evidence="2">Uncharacterized protein</fullName>
    </submittedName>
</protein>
<dbReference type="PANTHER" id="PTHR34365:SF7">
    <property type="entry name" value="GLYCINE-RICH DOMAIN-CONTAINING PROTEIN 1"/>
    <property type="match status" value="1"/>
</dbReference>
<feature type="region of interest" description="Disordered" evidence="1">
    <location>
        <begin position="639"/>
        <end position="667"/>
    </location>
</feature>
<evidence type="ECO:0000256" key="1">
    <source>
        <dbReference type="SAM" id="MobiDB-lite"/>
    </source>
</evidence>
<reference evidence="3" key="1">
    <citation type="submission" date="2019-06" db="EMBL/GenBank/DDBJ databases">
        <authorList>
            <person name="Broberg M."/>
        </authorList>
    </citation>
    <scope>NUCLEOTIDE SEQUENCE [LARGE SCALE GENOMIC DNA]</scope>
</reference>
<feature type="compositionally biased region" description="Low complexity" evidence="1">
    <location>
        <begin position="588"/>
        <end position="605"/>
    </location>
</feature>
<dbReference type="AlphaFoldDB" id="A0A9N9W1C4"/>
<keyword evidence="3" id="KW-1185">Reference proteome</keyword>
<proteinExistence type="predicted"/>
<organism evidence="2 3">
    <name type="scientific">Clonostachys solani</name>
    <dbReference type="NCBI Taxonomy" id="160281"/>
    <lineage>
        <taxon>Eukaryota</taxon>
        <taxon>Fungi</taxon>
        <taxon>Dikarya</taxon>
        <taxon>Ascomycota</taxon>
        <taxon>Pezizomycotina</taxon>
        <taxon>Sordariomycetes</taxon>
        <taxon>Hypocreomycetidae</taxon>
        <taxon>Hypocreales</taxon>
        <taxon>Bionectriaceae</taxon>
        <taxon>Clonostachys</taxon>
    </lineage>
</organism>
<dbReference type="PANTHER" id="PTHR34365">
    <property type="entry name" value="ENOLASE (DUF1399)"/>
    <property type="match status" value="1"/>
</dbReference>
<evidence type="ECO:0000313" key="2">
    <source>
        <dbReference type="EMBL" id="CAH0039978.1"/>
    </source>
</evidence>
<dbReference type="InterPro" id="IPR009836">
    <property type="entry name" value="GRDP-like"/>
</dbReference>
<evidence type="ECO:0000313" key="3">
    <source>
        <dbReference type="Proteomes" id="UP000775872"/>
    </source>
</evidence>
<comment type="caution">
    <text evidence="2">The sequence shown here is derived from an EMBL/GenBank/DDBJ whole genome shotgun (WGS) entry which is preliminary data.</text>
</comment>
<sequence>MFKHSHIRRMLGLGGPSSPPEFAKLNRRAIADSVTGSGVEGRECFAHLLLLEKFAFVKQRVTHWARSYDITPESAWTCYINLAVSRFYTWFDRINRSDPWRRVPPLDVLMIWHALMQEPTKWDEFVEISECPVSGWDWNNLHNTQADLSLEQLPILMHSEGANFDLPRDSHDWAAVLYPTPNTDLTKIMDMSIPFMQSRSPDESTEILASQFIHKPATMKVSAPSGCSFYLSVDIHSLVERQSEFAAHMLRYAWHRMPTDAGPNMPQMAQPIKRYARFIALVRHGADISSLEAFSDGLKARLVPTPDIELVWRTHRLSRARYRRYCNNEGDWVHNLGAINAQHVPDGDDLQASSQVYEHIFREEYARCHCWYCMAEHESPHFLCNVEQTLGEELSAETRRRHSLRLDIPLDLARLQCRRCGLHPARVCRARDVFEKSSTRQEETTSPGASAASSTTATQRAPTVRGLPITHLVPTTWSEPAPAPLPSPHPSGHFENGRVSSHYRTPPPRHQYRRMSGGGMPPTPDESQEEGEDASLDRNRRHSAKSIGKQRMVCHATSHRPCISSCDDDNSQDDARRVDKIGTQTRDSSSFATTTTPSTHSQCSSGPLREAGDAAWWRFGGALPMSGAPNSAKPVDHGIYCDNPLNRSTSTGNGEGPSSLHPSMSSE</sequence>
<dbReference type="EMBL" id="CABFOC020000002">
    <property type="protein sequence ID" value="CAH0039978.1"/>
    <property type="molecule type" value="Genomic_DNA"/>
</dbReference>
<feature type="region of interest" description="Disordered" evidence="1">
    <location>
        <begin position="435"/>
        <end position="554"/>
    </location>
</feature>
<dbReference type="Proteomes" id="UP000775872">
    <property type="component" value="Unassembled WGS sequence"/>
</dbReference>
<feature type="region of interest" description="Disordered" evidence="1">
    <location>
        <begin position="580"/>
        <end position="608"/>
    </location>
</feature>
<feature type="compositionally biased region" description="Low complexity" evidence="1">
    <location>
        <begin position="444"/>
        <end position="458"/>
    </location>
</feature>
<reference evidence="2 3" key="2">
    <citation type="submission" date="2021-10" db="EMBL/GenBank/DDBJ databases">
        <authorList>
            <person name="Piombo E."/>
        </authorList>
    </citation>
    <scope>NUCLEOTIDE SEQUENCE [LARGE SCALE GENOMIC DNA]</scope>
</reference>
<dbReference type="Pfam" id="PF07173">
    <property type="entry name" value="GRDP-like"/>
    <property type="match status" value="1"/>
</dbReference>
<gene>
    <name evidence="2" type="ORF">CSOL1703_00003779</name>
</gene>